<dbReference type="EMBL" id="CAJNNW010005410">
    <property type="protein sequence ID" value="CAE8647396.1"/>
    <property type="molecule type" value="Genomic_DNA"/>
</dbReference>
<gene>
    <name evidence="2" type="ORF">PGLA2088_LOCUS5640</name>
</gene>
<comment type="caution">
    <text evidence="2">The sequence shown here is derived from an EMBL/GenBank/DDBJ whole genome shotgun (WGS) entry which is preliminary data.</text>
</comment>
<dbReference type="Proteomes" id="UP000626109">
    <property type="component" value="Unassembled WGS sequence"/>
</dbReference>
<sequence length="418" mass="46809">MCIVAPDFEISVCIYILFLSHCAYHISHACQEEGQQSDEGGHREEAGGQKAATLNSKNVALAGLKKMTLEEKMNAYQNNKRLNQDGNVDAFLNELNAGDRQAIWSTYNYSRKGCTAASEQYTNHCKGHGSDPRKKQLLHVFLTTGRDCKGKAYHEESIKMSFNEGSRYEEEWVPFAAILRKYGIAECNRRLRKGSICFRKDANDPEEMQFMDSRTTVYNEQSTSHSSNMTKKGDLSDIKDFLKAKGMTTSQLSTPGDGPELEIFLKKQEQGLERKTSKHAIAVADMPPAMDEDDPDDDAEGEPEDGNEHEYVTKLGRQAEELSQVGKMATKKVSQRLQDMLKVCNAMKSHIECEVIGKNIKKAETSEMMKIQSGLNDVCCELKKQMLSKTTVNMEKAKTSLLAGAKAIREGKAFVRKI</sequence>
<reference evidence="2" key="1">
    <citation type="submission" date="2021-02" db="EMBL/GenBank/DDBJ databases">
        <authorList>
            <person name="Dougan E. K."/>
            <person name="Rhodes N."/>
            <person name="Thang M."/>
            <person name="Chan C."/>
        </authorList>
    </citation>
    <scope>NUCLEOTIDE SEQUENCE</scope>
</reference>
<evidence type="ECO:0000313" key="3">
    <source>
        <dbReference type="Proteomes" id="UP000626109"/>
    </source>
</evidence>
<accession>A0A813I5T7</accession>
<proteinExistence type="predicted"/>
<protein>
    <submittedName>
        <fullName evidence="2">Uncharacterized protein</fullName>
    </submittedName>
</protein>
<evidence type="ECO:0000256" key="1">
    <source>
        <dbReference type="SAM" id="MobiDB-lite"/>
    </source>
</evidence>
<name>A0A813I5T7_POLGL</name>
<dbReference type="AlphaFoldDB" id="A0A813I5T7"/>
<feature type="region of interest" description="Disordered" evidence="1">
    <location>
        <begin position="286"/>
        <end position="308"/>
    </location>
</feature>
<feature type="compositionally biased region" description="Acidic residues" evidence="1">
    <location>
        <begin position="290"/>
        <end position="305"/>
    </location>
</feature>
<evidence type="ECO:0000313" key="2">
    <source>
        <dbReference type="EMBL" id="CAE8647396.1"/>
    </source>
</evidence>
<organism evidence="2 3">
    <name type="scientific">Polarella glacialis</name>
    <name type="common">Dinoflagellate</name>
    <dbReference type="NCBI Taxonomy" id="89957"/>
    <lineage>
        <taxon>Eukaryota</taxon>
        <taxon>Sar</taxon>
        <taxon>Alveolata</taxon>
        <taxon>Dinophyceae</taxon>
        <taxon>Suessiales</taxon>
        <taxon>Suessiaceae</taxon>
        <taxon>Polarella</taxon>
    </lineage>
</organism>